<proteinExistence type="predicted"/>
<feature type="region of interest" description="Disordered" evidence="1">
    <location>
        <begin position="1"/>
        <end position="68"/>
    </location>
</feature>
<dbReference type="WBParaSite" id="MBELARI_LOCUS4425">
    <property type="protein sequence ID" value="MBELARI_LOCUS4425"/>
    <property type="gene ID" value="MBELARI_LOCUS4425"/>
</dbReference>
<feature type="compositionally biased region" description="Basic and acidic residues" evidence="1">
    <location>
        <begin position="96"/>
        <end position="119"/>
    </location>
</feature>
<reference evidence="3" key="1">
    <citation type="submission" date="2024-02" db="UniProtKB">
        <authorList>
            <consortium name="WormBaseParasite"/>
        </authorList>
    </citation>
    <scope>IDENTIFICATION</scope>
</reference>
<protein>
    <submittedName>
        <fullName evidence="3">Uncharacterized protein</fullName>
    </submittedName>
</protein>
<dbReference type="Proteomes" id="UP000887575">
    <property type="component" value="Unassembled WGS sequence"/>
</dbReference>
<name>A0AAF3FC23_9BILA</name>
<evidence type="ECO:0000313" key="3">
    <source>
        <dbReference type="WBParaSite" id="MBELARI_LOCUS4425"/>
    </source>
</evidence>
<organism evidence="2 3">
    <name type="scientific">Mesorhabditis belari</name>
    <dbReference type="NCBI Taxonomy" id="2138241"/>
    <lineage>
        <taxon>Eukaryota</taxon>
        <taxon>Metazoa</taxon>
        <taxon>Ecdysozoa</taxon>
        <taxon>Nematoda</taxon>
        <taxon>Chromadorea</taxon>
        <taxon>Rhabditida</taxon>
        <taxon>Rhabditina</taxon>
        <taxon>Rhabditomorpha</taxon>
        <taxon>Rhabditoidea</taxon>
        <taxon>Rhabditidae</taxon>
        <taxon>Mesorhabditinae</taxon>
        <taxon>Mesorhabditis</taxon>
    </lineage>
</organism>
<dbReference type="AlphaFoldDB" id="A0AAF3FC23"/>
<accession>A0AAF3FC23</accession>
<feature type="compositionally biased region" description="Basic and acidic residues" evidence="1">
    <location>
        <begin position="51"/>
        <end position="68"/>
    </location>
</feature>
<evidence type="ECO:0000256" key="1">
    <source>
        <dbReference type="SAM" id="MobiDB-lite"/>
    </source>
</evidence>
<keyword evidence="2" id="KW-1185">Reference proteome</keyword>
<sequence length="277" mass="31962">MNVSKSSENTPTLSPTNEVKLRSTDSEETNYPRITFSTPNKVTVQVLEDGTNAKEEERKKLRKSIDEIPIKKRKEPSSFSNLIHRVTWGKFGTAAEQDKKEDKHKNDPETDNAKDEVDRPDQLLLAEKLDNISTDARNHDFQTALDANGGYWLSTEYVNEEGSKPSQLMQNAIIREERNSELDEQERSLVELLEEFRTGRMSALSKNEVLLLNNMKHEAEEVTRLHLSLYPDDFFETENFSTQRKFFNNVGDENEDKLYSQISNQLYKMHLNSASLL</sequence>
<feature type="region of interest" description="Disordered" evidence="1">
    <location>
        <begin position="93"/>
        <end position="119"/>
    </location>
</feature>
<feature type="compositionally biased region" description="Polar residues" evidence="1">
    <location>
        <begin position="1"/>
        <end position="17"/>
    </location>
</feature>
<evidence type="ECO:0000313" key="2">
    <source>
        <dbReference type="Proteomes" id="UP000887575"/>
    </source>
</evidence>